<dbReference type="InterPro" id="IPR036890">
    <property type="entry name" value="HATPase_C_sf"/>
</dbReference>
<feature type="transmembrane region" description="Helical" evidence="11">
    <location>
        <begin position="139"/>
        <end position="160"/>
    </location>
</feature>
<dbReference type="GO" id="GO:0005886">
    <property type="term" value="C:plasma membrane"/>
    <property type="evidence" value="ECO:0007669"/>
    <property type="project" value="TreeGrafter"/>
</dbReference>
<gene>
    <name evidence="13" type="ordered locus">Sdel_0234</name>
</gene>
<dbReference type="SUPFAM" id="SSF55874">
    <property type="entry name" value="ATPase domain of HSP90 chaperone/DNA topoisomerase II/histidine kinase"/>
    <property type="match status" value="1"/>
</dbReference>
<dbReference type="InterPro" id="IPR005467">
    <property type="entry name" value="His_kinase_dom"/>
</dbReference>
<proteinExistence type="predicted"/>
<evidence type="ECO:0000256" key="4">
    <source>
        <dbReference type="ARBA" id="ARBA00022553"/>
    </source>
</evidence>
<dbReference type="Gene3D" id="1.10.287.130">
    <property type="match status" value="1"/>
</dbReference>
<sequence length="436" mass="49181">MLSQKSIRDSFILQLVSASATLIVIFSVILYNYIKISIFEDITNELTKQAQVIASSRTSSVEHMGINIFNPSLSSINHPSETQVTIAIRVNQGNTIAFEHSEKNHQKFLTIFYPLEKRPHHFVSITKNISNTDILLDKIFTNVLIINLTAIFLILFYALFLSRMLVLPIRSLTNKLANMNENFLQMIDTKTLPAEFLPLGSSINKLVERIQIFVNSQKELFIGAAHELKTPLAVMKTKNEVTLLKLREAEKYIETLKSNNQTINDMNKMIGNILEIGRQEGAQFEKPIEIDLITFLKEQINNYTILAKMEEKELIARVAPKHYKLTTQPTLLVHILQNFVQNAIKFTPKYGKITVQAHLDAEGFFIYVIDEGSGIDESKDLFAPFKRYGNQTGAGLGLFLAKNAADALGAKITLKNREDAQGTIATLFLPSKKHAL</sequence>
<keyword evidence="8 11" id="KW-1133">Transmembrane helix</keyword>
<dbReference type="RefSeq" id="WP_012856038.1">
    <property type="nucleotide sequence ID" value="NC_013512.1"/>
</dbReference>
<dbReference type="InterPro" id="IPR003594">
    <property type="entry name" value="HATPase_dom"/>
</dbReference>
<accession>D1B0F3</accession>
<evidence type="ECO:0000256" key="10">
    <source>
        <dbReference type="ARBA" id="ARBA00023136"/>
    </source>
</evidence>
<feature type="transmembrane region" description="Helical" evidence="11">
    <location>
        <begin position="12"/>
        <end position="34"/>
    </location>
</feature>
<evidence type="ECO:0000256" key="3">
    <source>
        <dbReference type="ARBA" id="ARBA00012438"/>
    </source>
</evidence>
<dbReference type="InterPro" id="IPR003661">
    <property type="entry name" value="HisK_dim/P_dom"/>
</dbReference>
<dbReference type="eggNOG" id="COG2205">
    <property type="taxonomic scope" value="Bacteria"/>
</dbReference>
<name>D1B0F3_SULD5</name>
<evidence type="ECO:0000313" key="14">
    <source>
        <dbReference type="Proteomes" id="UP000002222"/>
    </source>
</evidence>
<evidence type="ECO:0000256" key="5">
    <source>
        <dbReference type="ARBA" id="ARBA00022679"/>
    </source>
</evidence>
<dbReference type="Pfam" id="PF02518">
    <property type="entry name" value="HATPase_c"/>
    <property type="match status" value="1"/>
</dbReference>
<dbReference type="CDD" id="cd00082">
    <property type="entry name" value="HisKA"/>
    <property type="match status" value="1"/>
</dbReference>
<dbReference type="Proteomes" id="UP000002222">
    <property type="component" value="Chromosome"/>
</dbReference>
<dbReference type="SMART" id="SM00387">
    <property type="entry name" value="HATPase_c"/>
    <property type="match status" value="1"/>
</dbReference>
<evidence type="ECO:0000313" key="13">
    <source>
        <dbReference type="EMBL" id="ACZ11272.1"/>
    </source>
</evidence>
<dbReference type="InterPro" id="IPR036097">
    <property type="entry name" value="HisK_dim/P_sf"/>
</dbReference>
<keyword evidence="13" id="KW-0547">Nucleotide-binding</keyword>
<keyword evidence="9" id="KW-0902">Two-component regulatory system</keyword>
<dbReference type="HOGENOM" id="CLU_668634_0_0_7"/>
<keyword evidence="4" id="KW-0597">Phosphoprotein</keyword>
<evidence type="ECO:0000256" key="8">
    <source>
        <dbReference type="ARBA" id="ARBA00022989"/>
    </source>
</evidence>
<organism evidence="13 14">
    <name type="scientific">Sulfurospirillum deleyianum (strain ATCC 51133 / DSM 6946 / 5175)</name>
    <dbReference type="NCBI Taxonomy" id="525898"/>
    <lineage>
        <taxon>Bacteria</taxon>
        <taxon>Pseudomonadati</taxon>
        <taxon>Campylobacterota</taxon>
        <taxon>Epsilonproteobacteria</taxon>
        <taxon>Campylobacterales</taxon>
        <taxon>Sulfurospirillaceae</taxon>
        <taxon>Sulfurospirillum</taxon>
    </lineage>
</organism>
<dbReference type="AlphaFoldDB" id="D1B0F3"/>
<comment type="subcellular location">
    <subcellularLocation>
        <location evidence="2">Membrane</location>
        <topology evidence="2">Multi-pass membrane protein</topology>
    </subcellularLocation>
</comment>
<reference evidence="13 14" key="2">
    <citation type="journal article" date="2010" name="Stand. Genomic Sci.">
        <title>Complete genome sequence of Sulfurospirillum deleyianum type strain (5175).</title>
        <authorList>
            <person name="Sikorski J."/>
            <person name="Lapidus A."/>
            <person name="Copeland A."/>
            <person name="Glavina Del Rio T."/>
            <person name="Nolan M."/>
            <person name="Lucas S."/>
            <person name="Chen F."/>
            <person name="Tice H."/>
            <person name="Cheng J.F."/>
            <person name="Saunders E."/>
            <person name="Bruce D."/>
            <person name="Goodwin L."/>
            <person name="Pitluck S."/>
            <person name="Ovchinnikova G."/>
            <person name="Pati A."/>
            <person name="Ivanova N."/>
            <person name="Mavromatis K."/>
            <person name="Chen A."/>
            <person name="Palaniappan K."/>
            <person name="Chain P."/>
            <person name="Land M."/>
            <person name="Hauser L."/>
            <person name="Chang Y.J."/>
            <person name="Jeffries C.D."/>
            <person name="Brettin T."/>
            <person name="Detter J.C."/>
            <person name="Han C."/>
            <person name="Rohde M."/>
            <person name="Lang E."/>
            <person name="Spring S."/>
            <person name="Goker M."/>
            <person name="Bristow J."/>
            <person name="Eisen J.A."/>
            <person name="Markowitz V."/>
            <person name="Hugenholtz P."/>
            <person name="Kyrpides N.C."/>
            <person name="Klenk H.P."/>
        </authorList>
    </citation>
    <scope>NUCLEOTIDE SEQUENCE [LARGE SCALE GENOMIC DNA]</scope>
    <source>
        <strain evidence="14">ATCC 51133 / DSM 6946 / 5175</strain>
    </source>
</reference>
<dbReference type="InterPro" id="IPR004358">
    <property type="entry name" value="Sig_transdc_His_kin-like_C"/>
</dbReference>
<dbReference type="EMBL" id="CP001816">
    <property type="protein sequence ID" value="ACZ11272.1"/>
    <property type="molecule type" value="Genomic_DNA"/>
</dbReference>
<keyword evidence="7" id="KW-0418">Kinase</keyword>
<dbReference type="PRINTS" id="PR00344">
    <property type="entry name" value="BCTRLSENSOR"/>
</dbReference>
<evidence type="ECO:0000256" key="1">
    <source>
        <dbReference type="ARBA" id="ARBA00000085"/>
    </source>
</evidence>
<dbReference type="KEGG" id="sdl:Sdel_0234"/>
<dbReference type="GO" id="GO:0000155">
    <property type="term" value="F:phosphorelay sensor kinase activity"/>
    <property type="evidence" value="ECO:0007669"/>
    <property type="project" value="InterPro"/>
</dbReference>
<reference evidence="14" key="1">
    <citation type="submission" date="2009-11" db="EMBL/GenBank/DDBJ databases">
        <title>The complete genome of Sulfurospirillum deleyianum DSM 6946.</title>
        <authorList>
            <consortium name="US DOE Joint Genome Institute (JGI-PGF)"/>
            <person name="Lucas S."/>
            <person name="Copeland A."/>
            <person name="Lapidus A."/>
            <person name="Glavina del Rio T."/>
            <person name="Dalin E."/>
            <person name="Tice H."/>
            <person name="Bruce D."/>
            <person name="Goodwin L."/>
            <person name="Pitluck S."/>
            <person name="Kyrpides N."/>
            <person name="Mavromatis K."/>
            <person name="Ivanova N."/>
            <person name="Ovchinnikova G."/>
            <person name="Munk A.C."/>
            <person name="Lu M."/>
            <person name="Brettin T."/>
            <person name="Detter J.C."/>
            <person name="Han C."/>
            <person name="Tapia R."/>
            <person name="Larimer F."/>
            <person name="Land M."/>
            <person name="Hauser L."/>
            <person name="Markowitz V."/>
            <person name="Cheng J.F."/>
            <person name="Hugenholtz P."/>
            <person name="Woyke T."/>
            <person name="Wu D."/>
            <person name="Aumann P."/>
            <person name="Schneider S."/>
            <person name="Lang E."/>
            <person name="Spring S."/>
            <person name="Klenk H.P."/>
            <person name="Eisen J.A."/>
        </authorList>
    </citation>
    <scope>NUCLEOTIDE SEQUENCE [LARGE SCALE GENOMIC DNA]</scope>
    <source>
        <strain evidence="14">ATCC 51133 / DSM 6946 / 5175</strain>
    </source>
</reference>
<evidence type="ECO:0000256" key="2">
    <source>
        <dbReference type="ARBA" id="ARBA00004141"/>
    </source>
</evidence>
<dbReference type="PANTHER" id="PTHR45436">
    <property type="entry name" value="SENSOR HISTIDINE KINASE YKOH"/>
    <property type="match status" value="1"/>
</dbReference>
<dbReference type="GO" id="GO:0005524">
    <property type="term" value="F:ATP binding"/>
    <property type="evidence" value="ECO:0007669"/>
    <property type="project" value="UniProtKB-KW"/>
</dbReference>
<keyword evidence="5" id="KW-0808">Transferase</keyword>
<keyword evidence="6 11" id="KW-0812">Transmembrane</keyword>
<dbReference type="OrthoDB" id="9762826at2"/>
<evidence type="ECO:0000259" key="12">
    <source>
        <dbReference type="PROSITE" id="PS50109"/>
    </source>
</evidence>
<keyword evidence="10 11" id="KW-0472">Membrane</keyword>
<dbReference type="STRING" id="525898.Sdel_0234"/>
<dbReference type="InterPro" id="IPR050428">
    <property type="entry name" value="TCS_sensor_his_kinase"/>
</dbReference>
<evidence type="ECO:0000256" key="7">
    <source>
        <dbReference type="ARBA" id="ARBA00022777"/>
    </source>
</evidence>
<dbReference type="Pfam" id="PF00512">
    <property type="entry name" value="HisKA"/>
    <property type="match status" value="1"/>
</dbReference>
<dbReference type="PANTHER" id="PTHR45436:SF15">
    <property type="entry name" value="SENSOR HISTIDINE KINASE CUSS"/>
    <property type="match status" value="1"/>
</dbReference>
<dbReference type="Gene3D" id="3.30.565.10">
    <property type="entry name" value="Histidine kinase-like ATPase, C-terminal domain"/>
    <property type="match status" value="1"/>
</dbReference>
<keyword evidence="13" id="KW-0067">ATP-binding</keyword>
<dbReference type="SUPFAM" id="SSF47384">
    <property type="entry name" value="Homodimeric domain of signal transducing histidine kinase"/>
    <property type="match status" value="1"/>
</dbReference>
<protein>
    <recommendedName>
        <fullName evidence="3">histidine kinase</fullName>
        <ecNumber evidence="3">2.7.13.3</ecNumber>
    </recommendedName>
</protein>
<dbReference type="EC" id="2.7.13.3" evidence="3"/>
<evidence type="ECO:0000256" key="9">
    <source>
        <dbReference type="ARBA" id="ARBA00023012"/>
    </source>
</evidence>
<evidence type="ECO:0000256" key="11">
    <source>
        <dbReference type="SAM" id="Phobius"/>
    </source>
</evidence>
<feature type="domain" description="Histidine kinase" evidence="12">
    <location>
        <begin position="223"/>
        <end position="433"/>
    </location>
</feature>
<comment type="catalytic activity">
    <reaction evidence="1">
        <text>ATP + protein L-histidine = ADP + protein N-phospho-L-histidine.</text>
        <dbReference type="EC" id="2.7.13.3"/>
    </reaction>
</comment>
<evidence type="ECO:0000256" key="6">
    <source>
        <dbReference type="ARBA" id="ARBA00022692"/>
    </source>
</evidence>
<keyword evidence="14" id="KW-1185">Reference proteome</keyword>
<dbReference type="SMART" id="SM00388">
    <property type="entry name" value="HisKA"/>
    <property type="match status" value="1"/>
</dbReference>
<dbReference type="PROSITE" id="PS50109">
    <property type="entry name" value="HIS_KIN"/>
    <property type="match status" value="1"/>
</dbReference>